<protein>
    <recommendedName>
        <fullName evidence="9">BPTI/Kunitz inhibitor domain-containing protein</fullName>
    </recommendedName>
</protein>
<evidence type="ECO:0000256" key="6">
    <source>
        <dbReference type="SAM" id="Coils"/>
    </source>
</evidence>
<feature type="compositionally biased region" description="Polar residues" evidence="7">
    <location>
        <begin position="677"/>
        <end position="690"/>
    </location>
</feature>
<organism evidence="10 11">
    <name type="scientific">Onchocerca volvulus</name>
    <dbReference type="NCBI Taxonomy" id="6282"/>
    <lineage>
        <taxon>Eukaryota</taxon>
        <taxon>Metazoa</taxon>
        <taxon>Ecdysozoa</taxon>
        <taxon>Nematoda</taxon>
        <taxon>Chromadorea</taxon>
        <taxon>Rhabditida</taxon>
        <taxon>Spirurina</taxon>
        <taxon>Spiruromorpha</taxon>
        <taxon>Filarioidea</taxon>
        <taxon>Onchocercidae</taxon>
        <taxon>Onchocerca</taxon>
    </lineage>
</organism>
<dbReference type="AlphaFoldDB" id="A0A8R1XYE3"/>
<dbReference type="CDD" id="cd00109">
    <property type="entry name" value="Kunitz-type"/>
    <property type="match status" value="2"/>
</dbReference>
<evidence type="ECO:0000256" key="2">
    <source>
        <dbReference type="ARBA" id="ARBA00022525"/>
    </source>
</evidence>
<dbReference type="SUPFAM" id="SSF57362">
    <property type="entry name" value="BPTI-like"/>
    <property type="match status" value="2"/>
</dbReference>
<accession>A0A8R1XYE3</accession>
<evidence type="ECO:0000313" key="11">
    <source>
        <dbReference type="Proteomes" id="UP000024404"/>
    </source>
</evidence>
<dbReference type="InterPro" id="IPR020901">
    <property type="entry name" value="Prtase_inh_Kunz-CS"/>
</dbReference>
<keyword evidence="11" id="KW-1185">Reference proteome</keyword>
<evidence type="ECO:0000256" key="1">
    <source>
        <dbReference type="ARBA" id="ARBA00004613"/>
    </source>
</evidence>
<evidence type="ECO:0000256" key="4">
    <source>
        <dbReference type="ARBA" id="ARBA00022900"/>
    </source>
</evidence>
<feature type="domain" description="BPTI/Kunitz inhibitor" evidence="9">
    <location>
        <begin position="99"/>
        <end position="149"/>
    </location>
</feature>
<feature type="region of interest" description="Disordered" evidence="7">
    <location>
        <begin position="298"/>
        <end position="320"/>
    </location>
</feature>
<dbReference type="PANTHER" id="PTHR10083:SF381">
    <property type="entry name" value="BPTI_KUNITZ INHIBITOR DOMAIN-CONTAINING PROTEIN"/>
    <property type="match status" value="1"/>
</dbReference>
<dbReference type="PROSITE" id="PS50279">
    <property type="entry name" value="BPTI_KUNITZ_2"/>
    <property type="match status" value="2"/>
</dbReference>
<dbReference type="FunFam" id="4.10.410.10:FF:000020">
    <property type="entry name" value="Collagen, type VI, alpha 3"/>
    <property type="match status" value="1"/>
</dbReference>
<dbReference type="GO" id="GO:0004867">
    <property type="term" value="F:serine-type endopeptidase inhibitor activity"/>
    <property type="evidence" value="ECO:0007669"/>
    <property type="project" value="UniProtKB-KW"/>
</dbReference>
<dbReference type="EMBL" id="CMVM020000172">
    <property type="status" value="NOT_ANNOTATED_CDS"/>
    <property type="molecule type" value="Genomic_DNA"/>
</dbReference>
<name>A0A8R1XYE3_ONCVO</name>
<dbReference type="Gene3D" id="4.10.410.10">
    <property type="entry name" value="Pancreatic trypsin inhibitor Kunitz domain"/>
    <property type="match status" value="2"/>
</dbReference>
<evidence type="ECO:0000313" key="10">
    <source>
        <dbReference type="EnsemblMetazoa" id="OVOC6409.1"/>
    </source>
</evidence>
<dbReference type="InterPro" id="IPR036880">
    <property type="entry name" value="Kunitz_BPTI_sf"/>
</dbReference>
<sequence>MHICDSRLEIMLKSTVVLILIECIGGQEMLENARCNHYPNRGTCEDRGFITKWYYDRYAHRCREFHYGGCEGNENRFDSFEECSQACRYKSLDDPRQRCFLPHDPGTCAGNFERWHFDMQIRQCICSWWSGCGGNSNMFYSYNHCMSVCGIFADNRTFTTKMVVRRFIPGSTSNQCNVSRREGRQYRDLFASSSGYNDRGIDRSRLQYKRRFPEKKLRPNVRNDQYRGAQLTRRYQYLLHYNPYQQQRVISNHFKPEPRLGYSIHMMAPKHDRVSEASDGAQMSQRRRTRIKIDETRGYKHPGQSRGQTTYSRPQEVPQSSQVMLRNTAIYSTVPTPEHLYAKQTEAYIQQLQAYERARAEALRERDRIMQQRRRDEYERAMMIYKQELQRYQQAVQSAQNRVPKERSDDTNQQQMSLQGQFLNSGQSPTFFNGSSPENVRTFEEVRREKLKNRKLQNFEKLKQIEKNRKLLKTISKPLQQVQQQQQNHTWSETTIQEQQLLHHTIQPERDNRRNLLDSEYGREQSYTPQSQHQQAHLFQTSSDSYQVQGQGQRKVSIYNANNMSVASEPSRRISQLNNHRVIEQLAIPRIQVSIEPDLDRSMANQSTSEGSWSSSQVQPDAEHFPFGMVIAADRLPDRQDIRVAETISARPLPAEDLDQQRQTVAIEDYDENYTYDQQTGNEDQRSTFPEHTPTEHAEGQWSLSIVVQPTSSRSNGNSTDVRKMETITTTTAVVDESEIVPAVVEIAPFEEDIRADENHNVKAVEGKNQDDEEIMFWRGQA</sequence>
<dbReference type="OMA" id="RMISNRF"/>
<dbReference type="InterPro" id="IPR002223">
    <property type="entry name" value="Kunitz_BPTI"/>
</dbReference>
<evidence type="ECO:0000259" key="9">
    <source>
        <dbReference type="PROSITE" id="PS50279"/>
    </source>
</evidence>
<dbReference type="InterPro" id="IPR050098">
    <property type="entry name" value="TFPI/VKTCI-like"/>
</dbReference>
<dbReference type="PANTHER" id="PTHR10083">
    <property type="entry name" value="KUNITZ-TYPE PROTEASE INHIBITOR-RELATED"/>
    <property type="match status" value="1"/>
</dbReference>
<evidence type="ECO:0000256" key="8">
    <source>
        <dbReference type="SAM" id="SignalP"/>
    </source>
</evidence>
<keyword evidence="4" id="KW-0722">Serine protease inhibitor</keyword>
<proteinExistence type="predicted"/>
<dbReference type="EnsemblMetazoa" id="OVOC6409.1">
    <property type="protein sequence ID" value="OVOC6409.1"/>
    <property type="gene ID" value="WBGene00243218"/>
</dbReference>
<keyword evidence="3" id="KW-0646">Protease inhibitor</keyword>
<dbReference type="PRINTS" id="PR00759">
    <property type="entry name" value="BASICPTASE"/>
</dbReference>
<keyword evidence="2" id="KW-0964">Secreted</keyword>
<dbReference type="Proteomes" id="UP000024404">
    <property type="component" value="Unassembled WGS sequence"/>
</dbReference>
<reference evidence="10" key="2">
    <citation type="submission" date="2022-06" db="UniProtKB">
        <authorList>
            <consortium name="EnsemblMetazoa"/>
        </authorList>
    </citation>
    <scope>IDENTIFICATION</scope>
</reference>
<comment type="subcellular location">
    <subcellularLocation>
        <location evidence="1">Secreted</location>
    </subcellularLocation>
</comment>
<feature type="compositionally biased region" description="Polar residues" evidence="7">
    <location>
        <begin position="305"/>
        <end position="320"/>
    </location>
</feature>
<evidence type="ECO:0000256" key="7">
    <source>
        <dbReference type="SAM" id="MobiDB-lite"/>
    </source>
</evidence>
<evidence type="ECO:0000256" key="3">
    <source>
        <dbReference type="ARBA" id="ARBA00022690"/>
    </source>
</evidence>
<evidence type="ECO:0000256" key="5">
    <source>
        <dbReference type="ARBA" id="ARBA00023157"/>
    </source>
</evidence>
<feature type="signal peptide" evidence="8">
    <location>
        <begin position="1"/>
        <end position="26"/>
    </location>
</feature>
<feature type="domain" description="BPTI/Kunitz inhibitor" evidence="9">
    <location>
        <begin position="35"/>
        <end position="87"/>
    </location>
</feature>
<keyword evidence="8" id="KW-0732">Signal</keyword>
<feature type="coiled-coil region" evidence="6">
    <location>
        <begin position="345"/>
        <end position="409"/>
    </location>
</feature>
<dbReference type="Pfam" id="PF00014">
    <property type="entry name" value="Kunitz_BPTI"/>
    <property type="match status" value="2"/>
</dbReference>
<dbReference type="SMART" id="SM00131">
    <property type="entry name" value="KU"/>
    <property type="match status" value="2"/>
</dbReference>
<dbReference type="PROSITE" id="PS00280">
    <property type="entry name" value="BPTI_KUNITZ_1"/>
    <property type="match status" value="1"/>
</dbReference>
<keyword evidence="5" id="KW-1015">Disulfide bond</keyword>
<reference evidence="11" key="1">
    <citation type="submission" date="2013-10" db="EMBL/GenBank/DDBJ databases">
        <title>Genome sequencing of Onchocerca volvulus.</title>
        <authorList>
            <person name="Cotton J."/>
            <person name="Tsai J."/>
            <person name="Stanley E."/>
            <person name="Tracey A."/>
            <person name="Holroyd N."/>
            <person name="Lustigman S."/>
            <person name="Berriman M."/>
        </authorList>
    </citation>
    <scope>NUCLEOTIDE SEQUENCE</scope>
</reference>
<feature type="region of interest" description="Disordered" evidence="7">
    <location>
        <begin position="677"/>
        <end position="703"/>
    </location>
</feature>
<feature type="chain" id="PRO_5035941010" description="BPTI/Kunitz inhibitor domain-containing protein" evidence="8">
    <location>
        <begin position="27"/>
        <end position="782"/>
    </location>
</feature>
<dbReference type="GO" id="GO:0005615">
    <property type="term" value="C:extracellular space"/>
    <property type="evidence" value="ECO:0007669"/>
    <property type="project" value="TreeGrafter"/>
</dbReference>
<keyword evidence="6" id="KW-0175">Coiled coil</keyword>